<dbReference type="OrthoDB" id="4277589at2"/>
<evidence type="ECO:0000313" key="3">
    <source>
        <dbReference type="Proteomes" id="UP000265325"/>
    </source>
</evidence>
<comment type="caution">
    <text evidence="2">The sequence shown here is derived from an EMBL/GenBank/DDBJ whole genome shotgun (WGS) entry which is preliminary data.</text>
</comment>
<dbReference type="AlphaFoldDB" id="A0A2P2GF40"/>
<reference evidence="2 3" key="1">
    <citation type="submission" date="2015-05" db="EMBL/GenBank/DDBJ databases">
        <title>Draft Genome assembly of Streptomyces showdoensis.</title>
        <authorList>
            <person name="Thapa K.K."/>
            <person name="Metsa-Ketela M."/>
        </authorList>
    </citation>
    <scope>NUCLEOTIDE SEQUENCE [LARGE SCALE GENOMIC DNA]</scope>
    <source>
        <strain evidence="2 3">ATCC 15227</strain>
    </source>
</reference>
<name>A0A2P2GF40_STREW</name>
<evidence type="ECO:0000256" key="1">
    <source>
        <dbReference type="SAM" id="MobiDB-lite"/>
    </source>
</evidence>
<accession>A0A2P2GF40</accession>
<dbReference type="EMBL" id="LAQS01000068">
    <property type="protein sequence ID" value="KKZ70111.1"/>
    <property type="molecule type" value="Genomic_DNA"/>
</dbReference>
<feature type="region of interest" description="Disordered" evidence="1">
    <location>
        <begin position="89"/>
        <end position="108"/>
    </location>
</feature>
<organism evidence="2 3">
    <name type="scientific">Streptomyces showdoensis</name>
    <dbReference type="NCBI Taxonomy" id="68268"/>
    <lineage>
        <taxon>Bacteria</taxon>
        <taxon>Bacillati</taxon>
        <taxon>Actinomycetota</taxon>
        <taxon>Actinomycetes</taxon>
        <taxon>Kitasatosporales</taxon>
        <taxon>Streptomycetaceae</taxon>
        <taxon>Streptomyces</taxon>
    </lineage>
</organism>
<proteinExistence type="predicted"/>
<gene>
    <name evidence="2" type="ORF">VO63_30755</name>
</gene>
<dbReference type="Proteomes" id="UP000265325">
    <property type="component" value="Unassembled WGS sequence"/>
</dbReference>
<sequence>MGQWAVIAQFGRGEQYVTEVVARVSGTREDARQALAEAARWYRKPRREKRREVYRLPDGDSHLLILQGAVTRMEITLTLAELVYDSADPAADEAGGPVRPPVDRRPEQ</sequence>
<protein>
    <submittedName>
        <fullName evidence="2">Uncharacterized protein</fullName>
    </submittedName>
</protein>
<dbReference type="RefSeq" id="WP_046911357.1">
    <property type="nucleotide sequence ID" value="NZ_BAAAXG010000028.1"/>
</dbReference>
<evidence type="ECO:0000313" key="2">
    <source>
        <dbReference type="EMBL" id="KKZ70111.1"/>
    </source>
</evidence>
<keyword evidence="3" id="KW-1185">Reference proteome</keyword>